<dbReference type="HAMAP" id="MF_00167">
    <property type="entry name" value="CsrA"/>
    <property type="match status" value="1"/>
</dbReference>
<dbReference type="GO" id="GO:0045947">
    <property type="term" value="P:negative regulation of translational initiation"/>
    <property type="evidence" value="ECO:0007669"/>
    <property type="project" value="UniProtKB-UniRule"/>
</dbReference>
<evidence type="ECO:0000313" key="5">
    <source>
        <dbReference type="EMBL" id="QDV40383.1"/>
    </source>
</evidence>
<accession>A0A518HHR3</accession>
<evidence type="ECO:0000313" key="6">
    <source>
        <dbReference type="Proteomes" id="UP000319004"/>
    </source>
</evidence>
<keyword evidence="4" id="KW-0678">Repressor</keyword>
<organism evidence="5 6">
    <name type="scientific">Stieleria neptunia</name>
    <dbReference type="NCBI Taxonomy" id="2527979"/>
    <lineage>
        <taxon>Bacteria</taxon>
        <taxon>Pseudomonadati</taxon>
        <taxon>Planctomycetota</taxon>
        <taxon>Planctomycetia</taxon>
        <taxon>Pirellulales</taxon>
        <taxon>Pirellulaceae</taxon>
        <taxon>Stieleria</taxon>
    </lineage>
</organism>
<comment type="subunit">
    <text evidence="4">Homodimer; the beta-strands of each monomer intercalate to form a hydrophobic core, while the alpha-helices form wings that extend away from the core.</text>
</comment>
<keyword evidence="6" id="KW-1185">Reference proteome</keyword>
<dbReference type="EMBL" id="CP037423">
    <property type="protein sequence ID" value="QDV40383.1"/>
    <property type="molecule type" value="Genomic_DNA"/>
</dbReference>
<keyword evidence="1 4" id="KW-0963">Cytoplasm</keyword>
<dbReference type="GO" id="GO:1902208">
    <property type="term" value="P:regulation of bacterial-type flagellum assembly"/>
    <property type="evidence" value="ECO:0007669"/>
    <property type="project" value="UniProtKB-UniRule"/>
</dbReference>
<dbReference type="SUPFAM" id="SSF117130">
    <property type="entry name" value="CsrA-like"/>
    <property type="match status" value="1"/>
</dbReference>
<dbReference type="Proteomes" id="UP000319004">
    <property type="component" value="Chromosome"/>
</dbReference>
<dbReference type="GO" id="GO:0006109">
    <property type="term" value="P:regulation of carbohydrate metabolic process"/>
    <property type="evidence" value="ECO:0007669"/>
    <property type="project" value="InterPro"/>
</dbReference>
<protein>
    <recommendedName>
        <fullName evidence="4">Translational regulator CsrA</fullName>
    </recommendedName>
</protein>
<dbReference type="KEGG" id="snep:Enr13x_01890"/>
<dbReference type="AlphaFoldDB" id="A0A518HHR3"/>
<dbReference type="OrthoDB" id="289081at2"/>
<keyword evidence="3 4" id="KW-0694">RNA-binding</keyword>
<evidence type="ECO:0000256" key="2">
    <source>
        <dbReference type="ARBA" id="ARBA00022845"/>
    </source>
</evidence>
<reference evidence="5 6" key="1">
    <citation type="submission" date="2019-03" db="EMBL/GenBank/DDBJ databases">
        <title>Deep-cultivation of Planctomycetes and their phenomic and genomic characterization uncovers novel biology.</title>
        <authorList>
            <person name="Wiegand S."/>
            <person name="Jogler M."/>
            <person name="Boedeker C."/>
            <person name="Pinto D."/>
            <person name="Vollmers J."/>
            <person name="Rivas-Marin E."/>
            <person name="Kohn T."/>
            <person name="Peeters S.H."/>
            <person name="Heuer A."/>
            <person name="Rast P."/>
            <person name="Oberbeckmann S."/>
            <person name="Bunk B."/>
            <person name="Jeske O."/>
            <person name="Meyerdierks A."/>
            <person name="Storesund J.E."/>
            <person name="Kallscheuer N."/>
            <person name="Luecker S."/>
            <person name="Lage O.M."/>
            <person name="Pohl T."/>
            <person name="Merkel B.J."/>
            <person name="Hornburger P."/>
            <person name="Mueller R.-W."/>
            <person name="Bruemmer F."/>
            <person name="Labrenz M."/>
            <person name="Spormann A.M."/>
            <person name="Op den Camp H."/>
            <person name="Overmann J."/>
            <person name="Amann R."/>
            <person name="Jetten M.S.M."/>
            <person name="Mascher T."/>
            <person name="Medema M.H."/>
            <person name="Devos D.P."/>
            <person name="Kaster A.-K."/>
            <person name="Ovreas L."/>
            <person name="Rohde M."/>
            <person name="Galperin M.Y."/>
            <person name="Jogler C."/>
        </authorList>
    </citation>
    <scope>NUCLEOTIDE SEQUENCE [LARGE SCALE GENOMIC DNA]</scope>
    <source>
        <strain evidence="5 6">Enr13</strain>
    </source>
</reference>
<comment type="similarity">
    <text evidence="4">Belongs to the CsrA/RsmA family.</text>
</comment>
<keyword evidence="2 4" id="KW-0810">Translation regulation</keyword>
<dbReference type="PANTHER" id="PTHR34984">
    <property type="entry name" value="CARBON STORAGE REGULATOR"/>
    <property type="match status" value="1"/>
</dbReference>
<dbReference type="InterPro" id="IPR036107">
    <property type="entry name" value="CsrA_sf"/>
</dbReference>
<dbReference type="GO" id="GO:0005829">
    <property type="term" value="C:cytosol"/>
    <property type="evidence" value="ECO:0007669"/>
    <property type="project" value="TreeGrafter"/>
</dbReference>
<dbReference type="GO" id="GO:0044781">
    <property type="term" value="P:bacterial-type flagellum organization"/>
    <property type="evidence" value="ECO:0007669"/>
    <property type="project" value="UniProtKB-KW"/>
</dbReference>
<dbReference type="InterPro" id="IPR003751">
    <property type="entry name" value="CsrA"/>
</dbReference>
<dbReference type="PANTHER" id="PTHR34984:SF1">
    <property type="entry name" value="CARBON STORAGE REGULATOR"/>
    <property type="match status" value="1"/>
</dbReference>
<dbReference type="Gene3D" id="2.60.40.4380">
    <property type="entry name" value="Translational regulator CsrA"/>
    <property type="match status" value="1"/>
</dbReference>
<comment type="function">
    <text evidence="4">A translational regulator that binds mRNA to regulate translation initiation and/or mRNA stability. Usually binds in the 5'-UTR at or near the Shine-Dalgarno sequence preventing ribosome-binding, thus repressing translation. Its main target seems to be the major flagellin gene, while its function is anatagonized by FliW.</text>
</comment>
<dbReference type="GO" id="GO:0006402">
    <property type="term" value="P:mRNA catabolic process"/>
    <property type="evidence" value="ECO:0007669"/>
    <property type="project" value="InterPro"/>
</dbReference>
<dbReference type="Pfam" id="PF02599">
    <property type="entry name" value="CsrA"/>
    <property type="match status" value="1"/>
</dbReference>
<comment type="subcellular location">
    <subcellularLocation>
        <location evidence="4">Cytoplasm</location>
    </subcellularLocation>
</comment>
<gene>
    <name evidence="4" type="primary">csrA</name>
    <name evidence="5" type="ORF">Enr13x_01890</name>
</gene>
<evidence type="ECO:0000256" key="4">
    <source>
        <dbReference type="HAMAP-Rule" id="MF_00167"/>
    </source>
</evidence>
<proteinExistence type="inferred from homology"/>
<dbReference type="GO" id="GO:0048027">
    <property type="term" value="F:mRNA 5'-UTR binding"/>
    <property type="evidence" value="ECO:0007669"/>
    <property type="project" value="UniProtKB-UniRule"/>
</dbReference>
<name>A0A518HHR3_9BACT</name>
<dbReference type="RefSeq" id="WP_145384246.1">
    <property type="nucleotide sequence ID" value="NZ_CP037423.1"/>
</dbReference>
<evidence type="ECO:0000256" key="3">
    <source>
        <dbReference type="ARBA" id="ARBA00022884"/>
    </source>
</evidence>
<keyword evidence="4" id="KW-1005">Bacterial flagellum biogenesis</keyword>
<evidence type="ECO:0000256" key="1">
    <source>
        <dbReference type="ARBA" id="ARBA00022490"/>
    </source>
</evidence>
<sequence>MLVLTRKIGESIQIGSDIIIKVSNISGGRVRIGIDAPRDVAIQRSELVPFSGPAPVPFHSTPACGDLNTQVS</sequence>